<reference evidence="2 3" key="1">
    <citation type="submission" date="2020-08" db="EMBL/GenBank/DDBJ databases">
        <title>Aquariorum lacteus gen. nov., sp. nov., a new member of the family Comamonadaceae, isolated from freshwater aquarium.</title>
        <authorList>
            <person name="Chun S.-J."/>
        </authorList>
    </citation>
    <scope>NUCLEOTIDE SEQUENCE [LARGE SCALE GENOMIC DNA]</scope>
    <source>
        <strain evidence="2 3">SJAQ100</strain>
    </source>
</reference>
<dbReference type="Pfam" id="PF11174">
    <property type="entry name" value="DUF2970"/>
    <property type="match status" value="1"/>
</dbReference>
<gene>
    <name evidence="2" type="ORF">H4F90_12240</name>
</gene>
<evidence type="ECO:0000313" key="3">
    <source>
        <dbReference type="Proteomes" id="UP000586093"/>
    </source>
</evidence>
<evidence type="ECO:0000313" key="2">
    <source>
        <dbReference type="EMBL" id="MBB1162749.1"/>
    </source>
</evidence>
<keyword evidence="3" id="KW-1185">Reference proteome</keyword>
<keyword evidence="1" id="KW-0812">Transmembrane</keyword>
<comment type="caution">
    <text evidence="2">The sequence shown here is derived from an EMBL/GenBank/DDBJ whole genome shotgun (WGS) entry which is preliminary data.</text>
</comment>
<accession>A0A839HTH2</accession>
<dbReference type="InterPro" id="IPR021344">
    <property type="entry name" value="DUF2970"/>
</dbReference>
<protein>
    <submittedName>
        <fullName evidence="2">DUF2970 domain-containing protein</fullName>
    </submittedName>
</protein>
<keyword evidence="1" id="KW-0472">Membrane</keyword>
<name>A0A839HTH2_9BURK</name>
<proteinExistence type="predicted"/>
<dbReference type="Proteomes" id="UP000586093">
    <property type="component" value="Unassembled WGS sequence"/>
</dbReference>
<feature type="transmembrane region" description="Helical" evidence="1">
    <location>
        <begin position="54"/>
        <end position="77"/>
    </location>
</feature>
<dbReference type="AlphaFoldDB" id="A0A839HTH2"/>
<dbReference type="RefSeq" id="WP_182664966.1">
    <property type="nucleotide sequence ID" value="NZ_JACIVI010000004.1"/>
</dbReference>
<evidence type="ECO:0000256" key="1">
    <source>
        <dbReference type="SAM" id="Phobius"/>
    </source>
</evidence>
<keyword evidence="1" id="KW-1133">Transmembrane helix</keyword>
<sequence>MSAPRPPAEGSLRAAVRRRGSFVQTAKAVAWSFFGVRRAKDQEQDLSTINPLHVIIAGVAGAVIFVVLLVVLVSTIVGSGAAA</sequence>
<dbReference type="EMBL" id="JACIVI010000004">
    <property type="protein sequence ID" value="MBB1162749.1"/>
    <property type="molecule type" value="Genomic_DNA"/>
</dbReference>
<organism evidence="2 3">
    <name type="scientific">Aquariibacter albus</name>
    <dbReference type="NCBI Taxonomy" id="2759899"/>
    <lineage>
        <taxon>Bacteria</taxon>
        <taxon>Pseudomonadati</taxon>
        <taxon>Pseudomonadota</taxon>
        <taxon>Betaproteobacteria</taxon>
        <taxon>Burkholderiales</taxon>
        <taxon>Sphaerotilaceae</taxon>
        <taxon>Aquariibacter</taxon>
    </lineage>
</organism>